<evidence type="ECO:0000313" key="2">
    <source>
        <dbReference type="EMBL" id="ORY22685.1"/>
    </source>
</evidence>
<dbReference type="Proteomes" id="UP000193986">
    <property type="component" value="Unassembled WGS sequence"/>
</dbReference>
<keyword evidence="1" id="KW-1133">Transmembrane helix</keyword>
<organism evidence="2 3">
    <name type="scientific">Naematelia encephala</name>
    <dbReference type="NCBI Taxonomy" id="71784"/>
    <lineage>
        <taxon>Eukaryota</taxon>
        <taxon>Fungi</taxon>
        <taxon>Dikarya</taxon>
        <taxon>Basidiomycota</taxon>
        <taxon>Agaricomycotina</taxon>
        <taxon>Tremellomycetes</taxon>
        <taxon>Tremellales</taxon>
        <taxon>Naemateliaceae</taxon>
        <taxon>Naematelia</taxon>
    </lineage>
</organism>
<name>A0A1Y2AL56_9TREE</name>
<accession>A0A1Y2AL56</accession>
<feature type="transmembrane region" description="Helical" evidence="1">
    <location>
        <begin position="26"/>
        <end position="46"/>
    </location>
</feature>
<sequence length="87" mass="9791">MVQTPLSPVSAEIQCLQLGHRKKTRYGPIGIIAGIVFFPWGLFWTACDRKVTCKRCQVVLSEKGCKSHNRQRRCGTHNQSCGRTGRC</sequence>
<keyword evidence="3" id="KW-1185">Reference proteome</keyword>
<gene>
    <name evidence="2" type="ORF">BCR39DRAFT_550987</name>
</gene>
<evidence type="ECO:0000256" key="1">
    <source>
        <dbReference type="SAM" id="Phobius"/>
    </source>
</evidence>
<reference evidence="2 3" key="1">
    <citation type="submission" date="2016-07" db="EMBL/GenBank/DDBJ databases">
        <title>Pervasive Adenine N6-methylation of Active Genes in Fungi.</title>
        <authorList>
            <consortium name="DOE Joint Genome Institute"/>
            <person name="Mondo S.J."/>
            <person name="Dannebaum R.O."/>
            <person name="Kuo R.C."/>
            <person name="Labutti K."/>
            <person name="Haridas S."/>
            <person name="Kuo A."/>
            <person name="Salamov A."/>
            <person name="Ahrendt S.R."/>
            <person name="Lipzen A."/>
            <person name="Sullivan W."/>
            <person name="Andreopoulos W.B."/>
            <person name="Clum A."/>
            <person name="Lindquist E."/>
            <person name="Daum C."/>
            <person name="Ramamoorthy G.K."/>
            <person name="Gryganskyi A."/>
            <person name="Culley D."/>
            <person name="Magnuson J.K."/>
            <person name="James T.Y."/>
            <person name="O'Malley M.A."/>
            <person name="Stajich J.E."/>
            <person name="Spatafora J.W."/>
            <person name="Visel A."/>
            <person name="Grigoriev I.V."/>
        </authorList>
    </citation>
    <scope>NUCLEOTIDE SEQUENCE [LARGE SCALE GENOMIC DNA]</scope>
    <source>
        <strain evidence="2 3">68-887.2</strain>
    </source>
</reference>
<protein>
    <recommendedName>
        <fullName evidence="4">Brain protein I3</fullName>
    </recommendedName>
</protein>
<evidence type="ECO:0008006" key="4">
    <source>
        <dbReference type="Google" id="ProtNLM"/>
    </source>
</evidence>
<dbReference type="InParanoid" id="A0A1Y2AL56"/>
<dbReference type="EMBL" id="MCFC01000089">
    <property type="protein sequence ID" value="ORY22685.1"/>
    <property type="molecule type" value="Genomic_DNA"/>
</dbReference>
<dbReference type="AlphaFoldDB" id="A0A1Y2AL56"/>
<comment type="caution">
    <text evidence="2">The sequence shown here is derived from an EMBL/GenBank/DDBJ whole genome shotgun (WGS) entry which is preliminary data.</text>
</comment>
<keyword evidence="1" id="KW-0472">Membrane</keyword>
<dbReference type="OrthoDB" id="2564984at2759"/>
<evidence type="ECO:0000313" key="3">
    <source>
        <dbReference type="Proteomes" id="UP000193986"/>
    </source>
</evidence>
<keyword evidence="1" id="KW-0812">Transmembrane</keyword>
<proteinExistence type="predicted"/>